<keyword evidence="2" id="KW-1185">Reference proteome</keyword>
<proteinExistence type="predicted"/>
<gene>
    <name evidence="1" type="ORF">KSS95_24215</name>
</gene>
<name>A0ABX8MAS1_9PSED</name>
<dbReference type="Proteomes" id="UP001047646">
    <property type="component" value="Chromosome"/>
</dbReference>
<organism evidence="1 2">
    <name type="scientific">Pseudomonas muyukensis</name>
    <dbReference type="NCBI Taxonomy" id="2842357"/>
    <lineage>
        <taxon>Bacteria</taxon>
        <taxon>Pseudomonadati</taxon>
        <taxon>Pseudomonadota</taxon>
        <taxon>Gammaproteobacteria</taxon>
        <taxon>Pseudomonadales</taxon>
        <taxon>Pseudomonadaceae</taxon>
        <taxon>Pseudomonas</taxon>
    </lineage>
</organism>
<sequence length="82" mass="9584">MTTLYFLTCLMITGVLLDWAFKSRTIRCVLYVVLTATGITTCTQLREQQVWHLDGGDWGTLLALVGYRLLFKRSRYFREDDE</sequence>
<evidence type="ECO:0000313" key="1">
    <source>
        <dbReference type="EMBL" id="QXH35200.1"/>
    </source>
</evidence>
<evidence type="ECO:0008006" key="3">
    <source>
        <dbReference type="Google" id="ProtNLM"/>
    </source>
</evidence>
<protein>
    <recommendedName>
        <fullName evidence="3">Holin</fullName>
    </recommendedName>
</protein>
<dbReference type="EMBL" id="CP077073">
    <property type="protein sequence ID" value="QXH35200.1"/>
    <property type="molecule type" value="Genomic_DNA"/>
</dbReference>
<evidence type="ECO:0000313" key="2">
    <source>
        <dbReference type="Proteomes" id="UP001047646"/>
    </source>
</evidence>
<reference evidence="1" key="1">
    <citation type="journal article" date="2021" name="Microorganisms">
        <title>The Ever-Expanding Pseudomonas Genus: Description of 43 New Species and Partition of the Pseudomonas putida Group.</title>
        <authorList>
            <person name="Girard L."/>
            <person name="Lood C."/>
            <person name="Hofte M."/>
            <person name="Vandamme P."/>
            <person name="Rokni-Zadeh H."/>
            <person name="van Noort V."/>
            <person name="Lavigne R."/>
            <person name="De Mot R."/>
        </authorList>
    </citation>
    <scope>NUCLEOTIDE SEQUENCE</scope>
    <source>
        <strain evidence="1">COW39</strain>
    </source>
</reference>
<dbReference type="RefSeq" id="WP_217850382.1">
    <property type="nucleotide sequence ID" value="NZ_CP077073.1"/>
</dbReference>
<accession>A0ABX8MAS1</accession>